<dbReference type="SUPFAM" id="SSF53850">
    <property type="entry name" value="Periplasmic binding protein-like II"/>
    <property type="match status" value="1"/>
</dbReference>
<evidence type="ECO:0000256" key="2">
    <source>
        <dbReference type="ARBA" id="ARBA00008520"/>
    </source>
</evidence>
<evidence type="ECO:0000313" key="3">
    <source>
        <dbReference type="EMBL" id="MVN93137.1"/>
    </source>
</evidence>
<proteinExistence type="inferred from homology"/>
<dbReference type="InterPro" id="IPR050490">
    <property type="entry name" value="Bact_solute-bd_prot1"/>
</dbReference>
<dbReference type="PANTHER" id="PTHR43649:SF12">
    <property type="entry name" value="DIACETYLCHITOBIOSE BINDING PROTEIN DASA"/>
    <property type="match status" value="1"/>
</dbReference>
<dbReference type="EMBL" id="WQLA01000008">
    <property type="protein sequence ID" value="MVN93137.1"/>
    <property type="molecule type" value="Genomic_DNA"/>
</dbReference>
<comment type="similarity">
    <text evidence="2">Belongs to the bacterial solute-binding protein 1 family.</text>
</comment>
<keyword evidence="4" id="KW-1185">Reference proteome</keyword>
<accession>A0A6I4IDN9</accession>
<comment type="caution">
    <text evidence="3">The sequence shown here is derived from an EMBL/GenBank/DDBJ whole genome shotgun (WGS) entry which is preliminary data.</text>
</comment>
<dbReference type="OrthoDB" id="9811622at2"/>
<dbReference type="AlphaFoldDB" id="A0A6I4IDN9"/>
<evidence type="ECO:0000313" key="4">
    <source>
        <dbReference type="Proteomes" id="UP000434850"/>
    </source>
</evidence>
<dbReference type="InterPro" id="IPR006059">
    <property type="entry name" value="SBP"/>
</dbReference>
<protein>
    <submittedName>
        <fullName evidence="3">Extracellular solute-binding protein</fullName>
    </submittedName>
</protein>
<dbReference type="Proteomes" id="UP000434850">
    <property type="component" value="Unassembled WGS sequence"/>
</dbReference>
<dbReference type="RefSeq" id="WP_157543449.1">
    <property type="nucleotide sequence ID" value="NZ_WQLA01000008.1"/>
</dbReference>
<dbReference type="Pfam" id="PF13416">
    <property type="entry name" value="SBP_bac_8"/>
    <property type="match status" value="1"/>
</dbReference>
<name>A0A6I4IDN9_9SPHI</name>
<sequence>MSDQVILKGITWNHSRGFVPMTATAQRFSELNPGVEITWEKRSLQQFADLSIEQLAARYDLLVIDHPWAGFAANTRTILPFDEFLSPEFLKDQEFNSVGQSYESYNFHGQQWALPIDAATPVASSRQDILQEHDIDVPSTYDELIDLAKRGLVACPLIPIDSLMTFYTFCCSLGEDPFQTEDTVVSRELGIQALQMYRQLAQLVDPKCFNYNPIKVYERMTLTDDIAYCPFAYGYSNYSRVGYARRLLHFHDMVTLDGKTNLRSTLGGTGLAVSSNCKNVDVAMKYAEFVASPDCQAGLFTDNGGQPGHLQAWTSEHTNAISTDYFSNTLPALQRAFLRPRYNGSMYFQDHGGDIVRNYLMNGGSETEVLDALDNLYRESKKEVQHG</sequence>
<reference evidence="3 4" key="1">
    <citation type="submission" date="2019-12" db="EMBL/GenBank/DDBJ databases">
        <title>Mucilaginibacter sp. HME9299 genome sequencing and assembly.</title>
        <authorList>
            <person name="Kang H."/>
            <person name="Kim H."/>
            <person name="Joh K."/>
        </authorList>
    </citation>
    <scope>NUCLEOTIDE SEQUENCE [LARGE SCALE GENOMIC DNA]</scope>
    <source>
        <strain evidence="3 4">HME9299</strain>
    </source>
</reference>
<dbReference type="Gene3D" id="3.40.190.10">
    <property type="entry name" value="Periplasmic binding protein-like II"/>
    <property type="match status" value="1"/>
</dbReference>
<gene>
    <name evidence="3" type="ORF">GO816_18540</name>
</gene>
<dbReference type="PANTHER" id="PTHR43649">
    <property type="entry name" value="ARABINOSE-BINDING PROTEIN-RELATED"/>
    <property type="match status" value="1"/>
</dbReference>
<organism evidence="3 4">
    <name type="scientific">Mucilaginibacter aquatilis</name>
    <dbReference type="NCBI Taxonomy" id="1517760"/>
    <lineage>
        <taxon>Bacteria</taxon>
        <taxon>Pseudomonadati</taxon>
        <taxon>Bacteroidota</taxon>
        <taxon>Sphingobacteriia</taxon>
        <taxon>Sphingobacteriales</taxon>
        <taxon>Sphingobacteriaceae</taxon>
        <taxon>Mucilaginibacter</taxon>
    </lineage>
</organism>
<dbReference type="GO" id="GO:0042597">
    <property type="term" value="C:periplasmic space"/>
    <property type="evidence" value="ECO:0007669"/>
    <property type="project" value="UniProtKB-SubCell"/>
</dbReference>
<evidence type="ECO:0000256" key="1">
    <source>
        <dbReference type="ARBA" id="ARBA00004418"/>
    </source>
</evidence>
<comment type="subcellular location">
    <subcellularLocation>
        <location evidence="1">Periplasm</location>
    </subcellularLocation>
</comment>